<dbReference type="SMART" id="SM00089">
    <property type="entry name" value="PKD"/>
    <property type="match status" value="2"/>
</dbReference>
<proteinExistence type="predicted"/>
<dbReference type="CDD" id="cd00146">
    <property type="entry name" value="PKD"/>
    <property type="match status" value="1"/>
</dbReference>
<gene>
    <name evidence="3" type="ORF">NC99_27130</name>
</gene>
<dbReference type="SUPFAM" id="SSF49299">
    <property type="entry name" value="PKD domain"/>
    <property type="match status" value="2"/>
</dbReference>
<dbReference type="InterPro" id="IPR026341">
    <property type="entry name" value="T9SS_type_B"/>
</dbReference>
<dbReference type="Pfam" id="PF13585">
    <property type="entry name" value="CHU_C"/>
    <property type="match status" value="1"/>
</dbReference>
<sequence>MAVTYVAAQDAISPFVGASHNYQVDEHAGNDYEWQVYKDLVPLTPANPADYQFLSSKNSSSVDIQWLSEGVYFLMVHESDPDGCSNLKALRLEVISGGQRGFIVSNATTSQCYQEGANDLTVDLQFFDAQGDLWAADRFPVTVSFAVNGRPQAPQTVTYFNQQILISNESFTADPTQNTSITVQLTEATDAQNQTIQAREGQNIQSTTILSLPEISFNTNEAQLAFGSISSYSAQGPSNYRYHWSVLRPDGTILELSSETSTTESINWNQAGAHVLSVQATNATGCQTAVLSKTVVVTPPDDRPIALIVEESLQTGSCVPIQLDASGSTGQGELSFSWTPTTGLDDPASPRPTFTPGSSATYTVTVTDSQGQTASDAVRVEVIDPPLLVINKQVFVNNPTDVILLDASASTGQNLRFNWRSAGEGLIIAGSQTATPQVSGLGKYYVEAIDQFGCTARDSVTVGLLVQVTAIDDAIGVRVNTYADINVLRNDKPQGQLDPESVSIVSPPSHGFATITSDSIITYTPDQFYVGHDEFIYAVCDYSNRCDEATVLVRVSDEALFVPNAFSPNGDGLNDYFEIVGIGSYERVSLKIFNRWGNLVYESENYGPGGDGFWDGKATRGIRTGNGEMPTATYYYTLDLGRGNEKLSGFIYLDR</sequence>
<dbReference type="STRING" id="1409788.NC99_27130"/>
<dbReference type="Pfam" id="PF17963">
    <property type="entry name" value="Big_9"/>
    <property type="match status" value="1"/>
</dbReference>
<feature type="domain" description="PKD/Chitinase" evidence="2">
    <location>
        <begin position="212"/>
        <end position="300"/>
    </location>
</feature>
<reference evidence="4" key="1">
    <citation type="submission" date="2015-07" db="EMBL/GenBank/DDBJ databases">
        <title>Genome sequencing of Sunxiuqinia dokdonensis strain SK.</title>
        <authorList>
            <person name="Ahn S."/>
            <person name="Kim B.-C."/>
        </authorList>
    </citation>
    <scope>NUCLEOTIDE SEQUENCE [LARGE SCALE GENOMIC DNA]</scope>
    <source>
        <strain evidence="4">SK</strain>
    </source>
</reference>
<feature type="domain" description="PKD/Chitinase" evidence="2">
    <location>
        <begin position="311"/>
        <end position="385"/>
    </location>
</feature>
<dbReference type="Gene3D" id="2.60.40.3440">
    <property type="match status" value="1"/>
</dbReference>
<protein>
    <recommendedName>
        <fullName evidence="2">PKD/Chitinase domain-containing protein</fullName>
    </recommendedName>
</protein>
<comment type="caution">
    <text evidence="3">The sequence shown here is derived from an EMBL/GenBank/DDBJ whole genome shotgun (WGS) entry which is preliminary data.</text>
</comment>
<dbReference type="NCBIfam" id="TIGR04131">
    <property type="entry name" value="Bac_Flav_CTERM"/>
    <property type="match status" value="1"/>
</dbReference>
<dbReference type="InterPro" id="IPR022409">
    <property type="entry name" value="PKD/Chitinase_dom"/>
</dbReference>
<evidence type="ECO:0000259" key="2">
    <source>
        <dbReference type="SMART" id="SM00089"/>
    </source>
</evidence>
<evidence type="ECO:0000313" key="3">
    <source>
        <dbReference type="EMBL" id="KOH44483.1"/>
    </source>
</evidence>
<feature type="region of interest" description="Disordered" evidence="1">
    <location>
        <begin position="340"/>
        <end position="361"/>
    </location>
</feature>
<dbReference type="Proteomes" id="UP000036958">
    <property type="component" value="Unassembled WGS sequence"/>
</dbReference>
<evidence type="ECO:0000256" key="1">
    <source>
        <dbReference type="SAM" id="MobiDB-lite"/>
    </source>
</evidence>
<dbReference type="EMBL" id="LGIA01000161">
    <property type="protein sequence ID" value="KOH44483.1"/>
    <property type="molecule type" value="Genomic_DNA"/>
</dbReference>
<dbReference type="AlphaFoldDB" id="A0A0L8V7Z8"/>
<dbReference type="InterPro" id="IPR035986">
    <property type="entry name" value="PKD_dom_sf"/>
</dbReference>
<keyword evidence="4" id="KW-1185">Reference proteome</keyword>
<evidence type="ECO:0000313" key="4">
    <source>
        <dbReference type="Proteomes" id="UP000036958"/>
    </source>
</evidence>
<dbReference type="Gene3D" id="2.60.40.10">
    <property type="entry name" value="Immunoglobulins"/>
    <property type="match status" value="1"/>
</dbReference>
<name>A0A0L8V7Z8_9BACT</name>
<dbReference type="InterPro" id="IPR013783">
    <property type="entry name" value="Ig-like_fold"/>
</dbReference>
<organism evidence="3 4">
    <name type="scientific">Sunxiuqinia dokdonensis</name>
    <dbReference type="NCBI Taxonomy" id="1409788"/>
    <lineage>
        <taxon>Bacteria</taxon>
        <taxon>Pseudomonadati</taxon>
        <taxon>Bacteroidota</taxon>
        <taxon>Bacteroidia</taxon>
        <taxon>Marinilabiliales</taxon>
        <taxon>Prolixibacteraceae</taxon>
        <taxon>Sunxiuqinia</taxon>
    </lineage>
</organism>
<accession>A0A0L8V7Z8</accession>